<dbReference type="Pfam" id="PF01928">
    <property type="entry name" value="CYTH"/>
    <property type="match status" value="1"/>
</dbReference>
<accession>A0ABQ2BEH8</accession>
<proteinExistence type="predicted"/>
<dbReference type="Gene3D" id="2.40.320.10">
    <property type="entry name" value="Hypothetical Protein Pfu-838710-001"/>
    <property type="match status" value="1"/>
</dbReference>
<dbReference type="PROSITE" id="PS51707">
    <property type="entry name" value="CYTH"/>
    <property type="match status" value="1"/>
</dbReference>
<dbReference type="PIRSF" id="PIRSF016487">
    <property type="entry name" value="CYTH_UCP016487"/>
    <property type="match status" value="1"/>
</dbReference>
<sequence>MGKEIERKFLLNHTKWHNINKTEGKHFRQGYILTEPTKTIRVRITNTQAWLTIKGISVGASRLEYEYEIPLHEASELLDNFSESALEKIRYEIMHQGKLWEVDVFLGENEGLIVAEIELSSEDEHFELPEWIAEEVTHEKKYYNSILTIHPFKNWSY</sequence>
<dbReference type="SMART" id="SM01118">
    <property type="entry name" value="CYTH"/>
    <property type="match status" value="1"/>
</dbReference>
<dbReference type="RefSeq" id="WP_188411360.1">
    <property type="nucleotide sequence ID" value="NZ_BMDJ01000001.1"/>
</dbReference>
<feature type="domain" description="CYTH" evidence="1">
    <location>
        <begin position="2"/>
        <end position="149"/>
    </location>
</feature>
<dbReference type="SUPFAM" id="SSF55154">
    <property type="entry name" value="CYTH-like phosphatases"/>
    <property type="match status" value="1"/>
</dbReference>
<gene>
    <name evidence="2" type="ORF">GCM10008119_01620</name>
</gene>
<dbReference type="CDD" id="cd07891">
    <property type="entry name" value="CYTH-like_CthTTM-like_1"/>
    <property type="match status" value="1"/>
</dbReference>
<dbReference type="InterPro" id="IPR033469">
    <property type="entry name" value="CYTH-like_dom_sf"/>
</dbReference>
<keyword evidence="3" id="KW-1185">Reference proteome</keyword>
<evidence type="ECO:0000313" key="2">
    <source>
        <dbReference type="EMBL" id="GGI22233.1"/>
    </source>
</evidence>
<dbReference type="PANTHER" id="PTHR40114:SF1">
    <property type="entry name" value="SLR0698 PROTEIN"/>
    <property type="match status" value="1"/>
</dbReference>
<dbReference type="EMBL" id="BMDJ01000001">
    <property type="protein sequence ID" value="GGI22233.1"/>
    <property type="molecule type" value="Genomic_DNA"/>
</dbReference>
<evidence type="ECO:0000259" key="1">
    <source>
        <dbReference type="PROSITE" id="PS51707"/>
    </source>
</evidence>
<protein>
    <submittedName>
        <fullName evidence="2">CYTH domain-containing protein</fullName>
    </submittedName>
</protein>
<dbReference type="Proteomes" id="UP000645390">
    <property type="component" value="Unassembled WGS sequence"/>
</dbReference>
<name>A0ABQ2BEH8_9SPHI</name>
<dbReference type="PANTHER" id="PTHR40114">
    <property type="entry name" value="SLR0698 PROTEIN"/>
    <property type="match status" value="1"/>
</dbReference>
<reference evidence="3" key="1">
    <citation type="journal article" date="2019" name="Int. J. Syst. Evol. Microbiol.">
        <title>The Global Catalogue of Microorganisms (GCM) 10K type strain sequencing project: providing services to taxonomists for standard genome sequencing and annotation.</title>
        <authorList>
            <consortium name="The Broad Institute Genomics Platform"/>
            <consortium name="The Broad Institute Genome Sequencing Center for Infectious Disease"/>
            <person name="Wu L."/>
            <person name="Ma J."/>
        </authorList>
    </citation>
    <scope>NUCLEOTIDE SEQUENCE [LARGE SCALE GENOMIC DNA]</scope>
    <source>
        <strain evidence="3">CCM 8939</strain>
    </source>
</reference>
<evidence type="ECO:0000313" key="3">
    <source>
        <dbReference type="Proteomes" id="UP000645390"/>
    </source>
</evidence>
<comment type="caution">
    <text evidence="2">The sequence shown here is derived from an EMBL/GenBank/DDBJ whole genome shotgun (WGS) entry which is preliminary data.</text>
</comment>
<dbReference type="InterPro" id="IPR012042">
    <property type="entry name" value="NeuTTM/CthTTM-like"/>
</dbReference>
<organism evidence="2 3">
    <name type="scientific">Pedobacter mendelii</name>
    <dbReference type="NCBI Taxonomy" id="1908240"/>
    <lineage>
        <taxon>Bacteria</taxon>
        <taxon>Pseudomonadati</taxon>
        <taxon>Bacteroidota</taxon>
        <taxon>Sphingobacteriia</taxon>
        <taxon>Sphingobacteriales</taxon>
        <taxon>Sphingobacteriaceae</taxon>
        <taxon>Pedobacter</taxon>
    </lineage>
</organism>
<dbReference type="InterPro" id="IPR023577">
    <property type="entry name" value="CYTH_domain"/>
</dbReference>